<evidence type="ECO:0000313" key="3">
    <source>
        <dbReference type="Proteomes" id="UP001605036"/>
    </source>
</evidence>
<evidence type="ECO:0000313" key="2">
    <source>
        <dbReference type="EMBL" id="KAL2633957.1"/>
    </source>
</evidence>
<feature type="region of interest" description="Disordered" evidence="1">
    <location>
        <begin position="185"/>
        <end position="206"/>
    </location>
</feature>
<organism evidence="2 3">
    <name type="scientific">Riccia fluitans</name>
    <dbReference type="NCBI Taxonomy" id="41844"/>
    <lineage>
        <taxon>Eukaryota</taxon>
        <taxon>Viridiplantae</taxon>
        <taxon>Streptophyta</taxon>
        <taxon>Embryophyta</taxon>
        <taxon>Marchantiophyta</taxon>
        <taxon>Marchantiopsida</taxon>
        <taxon>Marchantiidae</taxon>
        <taxon>Marchantiales</taxon>
        <taxon>Ricciaceae</taxon>
        <taxon>Riccia</taxon>
    </lineage>
</organism>
<evidence type="ECO:0000256" key="1">
    <source>
        <dbReference type="SAM" id="MobiDB-lite"/>
    </source>
</evidence>
<dbReference type="EMBL" id="JBHFFA010000003">
    <property type="protein sequence ID" value="KAL2633957.1"/>
    <property type="molecule type" value="Genomic_DNA"/>
</dbReference>
<comment type="caution">
    <text evidence="2">The sequence shown here is derived from an EMBL/GenBank/DDBJ whole genome shotgun (WGS) entry which is preliminary data.</text>
</comment>
<gene>
    <name evidence="2" type="ORF">R1flu_005436</name>
</gene>
<keyword evidence="3" id="KW-1185">Reference proteome</keyword>
<name>A0ABD1YW50_9MARC</name>
<sequence>MYLQDRSYPVLHAVLNISRAWRETHRRDRMRGSGISSFAPVKVPIGPCTRTLPRPSKSKSGEGGRKAKESCLRYRFASYFVPSRTTPSTPATMLWRTRSAYGGSSGHLPLCLLSGSREYELSLWVKCRVPQMDTPIKRSGSNTWDLVWFTRIGGALPGQKLATVELGFSCHIDVAQTMATSNVLSNKRSSVPGEYPESHGLGRDPNSYKAGAILT</sequence>
<dbReference type="Proteomes" id="UP001605036">
    <property type="component" value="Unassembled WGS sequence"/>
</dbReference>
<proteinExistence type="predicted"/>
<accession>A0ABD1YW50</accession>
<dbReference type="AlphaFoldDB" id="A0ABD1YW50"/>
<protein>
    <submittedName>
        <fullName evidence="2">Uncharacterized protein</fullName>
    </submittedName>
</protein>
<reference evidence="2 3" key="1">
    <citation type="submission" date="2024-09" db="EMBL/GenBank/DDBJ databases">
        <title>Chromosome-scale assembly of Riccia fluitans.</title>
        <authorList>
            <person name="Paukszto L."/>
            <person name="Sawicki J."/>
            <person name="Karawczyk K."/>
            <person name="Piernik-Szablinska J."/>
            <person name="Szczecinska M."/>
            <person name="Mazdziarz M."/>
        </authorList>
    </citation>
    <scope>NUCLEOTIDE SEQUENCE [LARGE SCALE GENOMIC DNA]</scope>
    <source>
        <strain evidence="2">Rf_01</strain>
        <tissue evidence="2">Aerial parts of the thallus</tissue>
    </source>
</reference>